<comment type="caution">
    <text evidence="1">The sequence shown here is derived from an EMBL/GenBank/DDBJ whole genome shotgun (WGS) entry which is preliminary data.</text>
</comment>
<dbReference type="SUPFAM" id="SSF159501">
    <property type="entry name" value="EreA/ChaN-like"/>
    <property type="match status" value="1"/>
</dbReference>
<dbReference type="Pfam" id="PF05139">
    <property type="entry name" value="Erythro_esteras"/>
    <property type="match status" value="1"/>
</dbReference>
<dbReference type="Gene3D" id="3.30.1870.10">
    <property type="entry name" value="EreA-like, domain 2"/>
    <property type="match status" value="1"/>
</dbReference>
<dbReference type="PANTHER" id="PTHR31299:SF0">
    <property type="entry name" value="ESTERASE, PUTATIVE (AFU_ORTHOLOGUE AFUA_1G05850)-RELATED"/>
    <property type="match status" value="1"/>
</dbReference>
<dbReference type="Gene3D" id="3.40.1660.10">
    <property type="entry name" value="EreA-like (biosynthetic domain)"/>
    <property type="match status" value="1"/>
</dbReference>
<evidence type="ECO:0000313" key="1">
    <source>
        <dbReference type="EMBL" id="GLQ04802.1"/>
    </source>
</evidence>
<evidence type="ECO:0008006" key="3">
    <source>
        <dbReference type="Google" id="ProtNLM"/>
    </source>
</evidence>
<dbReference type="PIRSF" id="PIRSF036794">
    <property type="entry name" value="UCP_erythr_ester"/>
    <property type="match status" value="1"/>
</dbReference>
<gene>
    <name evidence="1" type="ORF">GCM10007924_00230</name>
</gene>
<reference evidence="1" key="2">
    <citation type="submission" date="2023-01" db="EMBL/GenBank/DDBJ databases">
        <title>Draft genome sequence of Sneathiella chinensis strain NBRC 103408.</title>
        <authorList>
            <person name="Sun Q."/>
            <person name="Mori K."/>
        </authorList>
    </citation>
    <scope>NUCLEOTIDE SEQUENCE</scope>
    <source>
        <strain evidence="1">NBRC 103408</strain>
    </source>
</reference>
<dbReference type="RefSeq" id="WP_169558851.1">
    <property type="nucleotide sequence ID" value="NZ_BSNF01000001.1"/>
</dbReference>
<protein>
    <recommendedName>
        <fullName evidence="3">Erythromycin esterase</fullName>
    </recommendedName>
</protein>
<sequence length="449" mass="50630">MTTTDVDYELVTALEKAAIPLGGSLSEYDGIVRAARGKRFVLIGAASYGTREFYRARAEMTQRLIEEGGFDAVVVEADWFDADRVNRFVSCLSKESANAALGDFRRFPVWKWRNREVFQFIEWLQAYNYEFRSPELGRLTAPLPVGFYGLDLFSMTESIRTLLDNLDRADPLAARRARVHYADLEHLPGKFRDGRGSDSLDLPEQRGREALHHLAAFRRESFRSVTAEQYPAAECSGADWKADMLQQAEQYDQVFLQGGADFWTVRSQHMFETLCKVADFCGARLGRDARIVVWGHNIHMGNAAATDLSRCGMNSVGQLVREAYGQKSLLVGFSTNRGQVTVAEGWGQPSRLRTLLSAVPDSIEDVFHHVNMKSFLLDLRAGDKAVDLLMARRRLERSIGVVYRPEAERDSHYIKVRLPEQFDFVLHYDVTGGLEVLGPDMLGPDVRSG</sequence>
<reference evidence="1" key="1">
    <citation type="journal article" date="2014" name="Int. J. Syst. Evol. Microbiol.">
        <title>Complete genome of a new Firmicutes species belonging to the dominant human colonic microbiota ('Ruminococcus bicirculans') reveals two chromosomes and a selective capacity to utilize plant glucans.</title>
        <authorList>
            <consortium name="NISC Comparative Sequencing Program"/>
            <person name="Wegmann U."/>
            <person name="Louis P."/>
            <person name="Goesmann A."/>
            <person name="Henrissat B."/>
            <person name="Duncan S.H."/>
            <person name="Flint H.J."/>
        </authorList>
    </citation>
    <scope>NUCLEOTIDE SEQUENCE</scope>
    <source>
        <strain evidence="1">NBRC 103408</strain>
    </source>
</reference>
<name>A0ABQ5TY71_9PROT</name>
<evidence type="ECO:0000313" key="2">
    <source>
        <dbReference type="Proteomes" id="UP001161409"/>
    </source>
</evidence>
<organism evidence="1 2">
    <name type="scientific">Sneathiella chinensis</name>
    <dbReference type="NCBI Taxonomy" id="349750"/>
    <lineage>
        <taxon>Bacteria</taxon>
        <taxon>Pseudomonadati</taxon>
        <taxon>Pseudomonadota</taxon>
        <taxon>Alphaproteobacteria</taxon>
        <taxon>Sneathiellales</taxon>
        <taxon>Sneathiellaceae</taxon>
        <taxon>Sneathiella</taxon>
    </lineage>
</organism>
<dbReference type="CDD" id="cd14728">
    <property type="entry name" value="Ere-like"/>
    <property type="match status" value="1"/>
</dbReference>
<dbReference type="InterPro" id="IPR052036">
    <property type="entry name" value="Hydrolase/PRTase-associated"/>
</dbReference>
<dbReference type="PANTHER" id="PTHR31299">
    <property type="entry name" value="ESTERASE, PUTATIVE (AFU_ORTHOLOGUE AFUA_1G05850)-RELATED"/>
    <property type="match status" value="1"/>
</dbReference>
<proteinExistence type="predicted"/>
<dbReference type="EMBL" id="BSNF01000001">
    <property type="protein sequence ID" value="GLQ04802.1"/>
    <property type="molecule type" value="Genomic_DNA"/>
</dbReference>
<dbReference type="InterPro" id="IPR014622">
    <property type="entry name" value="UCP036794_erythomycin"/>
</dbReference>
<dbReference type="Proteomes" id="UP001161409">
    <property type="component" value="Unassembled WGS sequence"/>
</dbReference>
<accession>A0ABQ5TY71</accession>
<keyword evidence="2" id="KW-1185">Reference proteome</keyword>
<dbReference type="InterPro" id="IPR007815">
    <property type="entry name" value="Emycin_Estase"/>
</dbReference>